<protein>
    <recommendedName>
        <fullName evidence="3">TnsA endonuclease N-terminal domain-containing protein</fullName>
    </recommendedName>
</protein>
<gene>
    <name evidence="1" type="ORF">ACJ41P_24495</name>
</gene>
<dbReference type="RefSeq" id="WP_407825269.1">
    <property type="nucleotide sequence ID" value="NZ_JBJLSN010000046.1"/>
</dbReference>
<evidence type="ECO:0000313" key="2">
    <source>
        <dbReference type="Proteomes" id="UP001628281"/>
    </source>
</evidence>
<sequence>MFPSLKAGLVGVTRYWHADLPLLLDADPDVVSFTAETTKVTFEFEGEERVFRPDVQVDYRRSRQGVIALLREDEAILPENVAAAQVLRSFYAERGMDFRVITDQTLRVQPRLDNAQTFFRHRHLPVSMEHSMRLAKAVAEGRADTLGGLHGALGGDEAAWSTLLALAAHGCIEVDLDEPLEAASPVLRVVGKGGLA</sequence>
<name>A0ABW8VCX6_9PROT</name>
<evidence type="ECO:0000313" key="1">
    <source>
        <dbReference type="EMBL" id="MFL7904312.1"/>
    </source>
</evidence>
<accession>A0ABW8VCX6</accession>
<dbReference type="EMBL" id="JBJLSN010000046">
    <property type="protein sequence ID" value="MFL7904312.1"/>
    <property type="molecule type" value="Genomic_DNA"/>
</dbReference>
<reference evidence="1 2" key="1">
    <citation type="submission" date="2024-11" db="EMBL/GenBank/DDBJ databases">
        <title>Draft genome sequences of two bacteria associated to sugarcane roots in Colombia.</title>
        <authorList>
            <person name="Pardo-Diaz S."/>
            <person name="Masmela-Mendoza J."/>
            <person name="Delgadillo-Duran P."/>
            <person name="Bautista E.J."/>
            <person name="Rojas-Tapias D.F."/>
        </authorList>
    </citation>
    <scope>NUCLEOTIDE SEQUENCE [LARGE SCALE GENOMIC DNA]</scope>
    <source>
        <strain evidence="1 2">Ap18</strain>
    </source>
</reference>
<keyword evidence="2" id="KW-1185">Reference proteome</keyword>
<organism evidence="1 2">
    <name type="scientific">Azospirillum argentinense</name>
    <dbReference type="NCBI Taxonomy" id="2970906"/>
    <lineage>
        <taxon>Bacteria</taxon>
        <taxon>Pseudomonadati</taxon>
        <taxon>Pseudomonadota</taxon>
        <taxon>Alphaproteobacteria</taxon>
        <taxon>Rhodospirillales</taxon>
        <taxon>Azospirillaceae</taxon>
        <taxon>Azospirillum</taxon>
    </lineage>
</organism>
<comment type="caution">
    <text evidence="1">The sequence shown here is derived from an EMBL/GenBank/DDBJ whole genome shotgun (WGS) entry which is preliminary data.</text>
</comment>
<dbReference type="Proteomes" id="UP001628281">
    <property type="component" value="Unassembled WGS sequence"/>
</dbReference>
<proteinExistence type="predicted"/>
<evidence type="ECO:0008006" key="3">
    <source>
        <dbReference type="Google" id="ProtNLM"/>
    </source>
</evidence>